<reference evidence="1" key="1">
    <citation type="submission" date="2021-06" db="EMBL/GenBank/DDBJ databases">
        <authorList>
            <person name="Kallberg Y."/>
            <person name="Tangrot J."/>
            <person name="Rosling A."/>
        </authorList>
    </citation>
    <scope>NUCLEOTIDE SEQUENCE</scope>
    <source>
        <strain evidence="1">UK204</strain>
    </source>
</reference>
<dbReference type="AlphaFoldDB" id="A0A9N8V458"/>
<proteinExistence type="predicted"/>
<name>A0A9N8V458_9GLOM</name>
<gene>
    <name evidence="1" type="ORF">FCALED_LOCUS678</name>
</gene>
<dbReference type="Proteomes" id="UP000789570">
    <property type="component" value="Unassembled WGS sequence"/>
</dbReference>
<protein>
    <submittedName>
        <fullName evidence="1">2696_t:CDS:1</fullName>
    </submittedName>
</protein>
<dbReference type="EMBL" id="CAJVPQ010000071">
    <property type="protein sequence ID" value="CAG8442849.1"/>
    <property type="molecule type" value="Genomic_DNA"/>
</dbReference>
<dbReference type="OrthoDB" id="2331312at2759"/>
<comment type="caution">
    <text evidence="1">The sequence shown here is derived from an EMBL/GenBank/DDBJ whole genome shotgun (WGS) entry which is preliminary data.</text>
</comment>
<evidence type="ECO:0000313" key="1">
    <source>
        <dbReference type="EMBL" id="CAG8442849.1"/>
    </source>
</evidence>
<keyword evidence="2" id="KW-1185">Reference proteome</keyword>
<accession>A0A9N8V458</accession>
<evidence type="ECO:0000313" key="2">
    <source>
        <dbReference type="Proteomes" id="UP000789570"/>
    </source>
</evidence>
<sequence length="170" mass="20291">MSISYNTPDDNGSSNVDTIQDTSAFNERAFVPHETVFYYRPNNDFQIYLVCCKEITLNELISQLLNNYLYLNYNYLYSNNLFVFYFQHPHDQRIYHVACEMISHSKIVQHLNLHIYGIELLQNEQQPPLEFSNNHKQNLEFHLRQFLIDYLIPHENLNDNSIVDDTYTTQ</sequence>
<organism evidence="1 2">
    <name type="scientific">Funneliformis caledonium</name>
    <dbReference type="NCBI Taxonomy" id="1117310"/>
    <lineage>
        <taxon>Eukaryota</taxon>
        <taxon>Fungi</taxon>
        <taxon>Fungi incertae sedis</taxon>
        <taxon>Mucoromycota</taxon>
        <taxon>Glomeromycotina</taxon>
        <taxon>Glomeromycetes</taxon>
        <taxon>Glomerales</taxon>
        <taxon>Glomeraceae</taxon>
        <taxon>Funneliformis</taxon>
    </lineage>
</organism>